<keyword evidence="2" id="KW-0285">Flavoprotein</keyword>
<dbReference type="InterPro" id="IPR010031">
    <property type="entry name" value="FAD_lactone_oxidase-like"/>
</dbReference>
<dbReference type="PROSITE" id="PS51387">
    <property type="entry name" value="FAD_PCMH"/>
    <property type="match status" value="1"/>
</dbReference>
<dbReference type="InterPro" id="IPR036318">
    <property type="entry name" value="FAD-bd_PCMH-like_sf"/>
</dbReference>
<dbReference type="InterPro" id="IPR016167">
    <property type="entry name" value="FAD-bd_PCMH_sub1"/>
</dbReference>
<dbReference type="PANTHER" id="PTHR43762">
    <property type="entry name" value="L-GULONOLACTONE OXIDASE"/>
    <property type="match status" value="1"/>
</dbReference>
<dbReference type="Gene3D" id="3.30.70.2520">
    <property type="match status" value="1"/>
</dbReference>
<dbReference type="Gene3D" id="3.30.43.10">
    <property type="entry name" value="Uridine Diphospho-n-acetylenolpyruvylglucosamine Reductase, domain 2"/>
    <property type="match status" value="1"/>
</dbReference>
<accession>A0A9D7STV6</accession>
<comment type="caution">
    <text evidence="5">The sequence shown here is derived from an EMBL/GenBank/DDBJ whole genome shotgun (WGS) entry which is preliminary data.</text>
</comment>
<keyword evidence="3" id="KW-0560">Oxidoreductase</keyword>
<dbReference type="GO" id="GO:0071949">
    <property type="term" value="F:FAD binding"/>
    <property type="evidence" value="ECO:0007669"/>
    <property type="project" value="InterPro"/>
</dbReference>
<reference evidence="5 6" key="1">
    <citation type="submission" date="2020-10" db="EMBL/GenBank/DDBJ databases">
        <title>Connecting structure to function with the recovery of over 1000 high-quality activated sludge metagenome-assembled genomes encoding full-length rRNA genes using long-read sequencing.</title>
        <authorList>
            <person name="Singleton C.M."/>
            <person name="Petriglieri F."/>
            <person name="Kristensen J.M."/>
            <person name="Kirkegaard R.H."/>
            <person name="Michaelsen T.Y."/>
            <person name="Andersen M.H."/>
            <person name="Karst S.M."/>
            <person name="Dueholm M.S."/>
            <person name="Nielsen P.H."/>
            <person name="Albertsen M."/>
        </authorList>
    </citation>
    <scope>NUCLEOTIDE SEQUENCE [LARGE SCALE GENOMIC DNA]</scope>
    <source>
        <strain evidence="5">Ribe_18-Q3-R11-54_MAXAC.273</strain>
    </source>
</reference>
<dbReference type="Pfam" id="PF01565">
    <property type="entry name" value="FAD_binding_4"/>
    <property type="match status" value="1"/>
</dbReference>
<name>A0A9D7STV6_9BACT</name>
<dbReference type="Gene3D" id="3.30.465.10">
    <property type="match status" value="1"/>
</dbReference>
<dbReference type="AlphaFoldDB" id="A0A9D7STV6"/>
<proteinExistence type="inferred from homology"/>
<dbReference type="Pfam" id="PF04030">
    <property type="entry name" value="ALO"/>
    <property type="match status" value="1"/>
</dbReference>
<protein>
    <submittedName>
        <fullName evidence="5">FAD-binding protein</fullName>
    </submittedName>
</protein>
<evidence type="ECO:0000259" key="4">
    <source>
        <dbReference type="PROSITE" id="PS51387"/>
    </source>
</evidence>
<dbReference type="EMBL" id="JADKGY010000001">
    <property type="protein sequence ID" value="MBK9982034.1"/>
    <property type="molecule type" value="Genomic_DNA"/>
</dbReference>
<dbReference type="PIRSF" id="PIRSF000136">
    <property type="entry name" value="LGO_GLO"/>
    <property type="match status" value="1"/>
</dbReference>
<evidence type="ECO:0000256" key="2">
    <source>
        <dbReference type="ARBA" id="ARBA00022827"/>
    </source>
</evidence>
<dbReference type="InterPro" id="IPR016166">
    <property type="entry name" value="FAD-bd_PCMH"/>
</dbReference>
<evidence type="ECO:0000313" key="5">
    <source>
        <dbReference type="EMBL" id="MBK9982034.1"/>
    </source>
</evidence>
<dbReference type="PROSITE" id="PS00862">
    <property type="entry name" value="OX2_COVAL_FAD"/>
    <property type="match status" value="1"/>
</dbReference>
<dbReference type="Proteomes" id="UP000808337">
    <property type="component" value="Unassembled WGS sequence"/>
</dbReference>
<feature type="domain" description="FAD-binding PCMH-type" evidence="4">
    <location>
        <begin position="22"/>
        <end position="218"/>
    </location>
</feature>
<dbReference type="InterPro" id="IPR006093">
    <property type="entry name" value="Oxy_OxRdtase_FAD_BS"/>
</dbReference>
<sequence length="489" mass="55601">MLQRLSDISRTRHTWHNATNNVICEPLRFFYPQNKEDIIEIVNEAERNNLRVRAVGSGHSFSEVAKGNDFLMDMKLLRDAGIYESPWVKTGVQNRHFVMADAGITIRRLNRLLDKMGLALENMGAVDFQTVSGALMTGTHGTGIKRPAFPDMVRSVRIVGTGGKLIQIEPADGITDPVFHQSNSQIELIQNDEIFYATVLSFGGMGIVYQLVFEVRTSYYIKERRYLIPWSKLKVEMHNGSFMQMVQDNDFVALRINPYVIKGDNLASVVVQNVLPDGSHSGGRNFLSGFMGNLEPLIENTVKLANRKPKNTARRIQLALKFSKVIKYTDKNFKVLYQFGSAVLRYGISSEFAFEADTNKVIEVFEKIFANTVHNATYSDVYQPSHISLRFVMPSKALLSSAFGRPTMYIDVPTLNTTIGDFELLDSYQTIMMNMGGIPHWGKVNSKLYLNTQFIKDHYPKWQTWVDVRNQLDPKRTFMSDFIQKMGLS</sequence>
<dbReference type="GO" id="GO:0016020">
    <property type="term" value="C:membrane"/>
    <property type="evidence" value="ECO:0007669"/>
    <property type="project" value="InterPro"/>
</dbReference>
<dbReference type="InterPro" id="IPR016169">
    <property type="entry name" value="FAD-bd_PCMH_sub2"/>
</dbReference>
<evidence type="ECO:0000256" key="3">
    <source>
        <dbReference type="ARBA" id="ARBA00023002"/>
    </source>
</evidence>
<gene>
    <name evidence="5" type="ORF">IPP15_06330</name>
</gene>
<evidence type="ECO:0000256" key="1">
    <source>
        <dbReference type="ARBA" id="ARBA00005466"/>
    </source>
</evidence>
<dbReference type="InterPro" id="IPR006094">
    <property type="entry name" value="Oxid_FAD_bind_N"/>
</dbReference>
<dbReference type="PANTHER" id="PTHR43762:SF1">
    <property type="entry name" value="D-ARABINONO-1,4-LACTONE OXIDASE"/>
    <property type="match status" value="1"/>
</dbReference>
<organism evidence="5 6">
    <name type="scientific">Candidatus Opimibacter skivensis</name>
    <dbReference type="NCBI Taxonomy" id="2982028"/>
    <lineage>
        <taxon>Bacteria</taxon>
        <taxon>Pseudomonadati</taxon>
        <taxon>Bacteroidota</taxon>
        <taxon>Saprospiria</taxon>
        <taxon>Saprospirales</taxon>
        <taxon>Saprospiraceae</taxon>
        <taxon>Candidatus Opimibacter</taxon>
    </lineage>
</organism>
<dbReference type="SUPFAM" id="SSF56176">
    <property type="entry name" value="FAD-binding/transporter-associated domain-like"/>
    <property type="match status" value="1"/>
</dbReference>
<comment type="similarity">
    <text evidence="1">Belongs to the oxygen-dependent FAD-linked oxidoreductase family.</text>
</comment>
<keyword evidence="2" id="KW-0274">FAD</keyword>
<evidence type="ECO:0000313" key="6">
    <source>
        <dbReference type="Proteomes" id="UP000808337"/>
    </source>
</evidence>
<dbReference type="GO" id="GO:0003885">
    <property type="term" value="F:D-arabinono-1,4-lactone oxidase activity"/>
    <property type="evidence" value="ECO:0007669"/>
    <property type="project" value="InterPro"/>
</dbReference>
<dbReference type="InterPro" id="IPR007173">
    <property type="entry name" value="ALO_C"/>
</dbReference>